<keyword evidence="9" id="KW-1185">Reference proteome</keyword>
<feature type="transmembrane region" description="Helical" evidence="6">
    <location>
        <begin position="167"/>
        <end position="186"/>
    </location>
</feature>
<dbReference type="PANTHER" id="PTHR42718:SF10">
    <property type="entry name" value="TRANSPORTER, PUTATIVE (AFU_ORTHOLOGUE AFUA_8G06760)-RELATED"/>
    <property type="match status" value="1"/>
</dbReference>
<dbReference type="RefSeq" id="XP_050467201.1">
    <property type="nucleotide sequence ID" value="XM_050611148.1"/>
</dbReference>
<comment type="subcellular location">
    <subcellularLocation>
        <location evidence="1">Membrane</location>
        <topology evidence="1">Multi-pass membrane protein</topology>
    </subcellularLocation>
</comment>
<proteinExistence type="predicted"/>
<dbReference type="GeneID" id="2870404"/>
<dbReference type="OMA" id="IRFLAHI"/>
<protein>
    <submittedName>
        <fullName evidence="8">MFS transporter, putative (AFU_orthologue AFUA_8G06760)</fullName>
    </submittedName>
</protein>
<feature type="region of interest" description="Disordered" evidence="5">
    <location>
        <begin position="1"/>
        <end position="29"/>
    </location>
</feature>
<feature type="transmembrane region" description="Helical" evidence="6">
    <location>
        <begin position="487"/>
        <end position="507"/>
    </location>
</feature>
<keyword evidence="3 6" id="KW-1133">Transmembrane helix</keyword>
<feature type="transmembrane region" description="Helical" evidence="6">
    <location>
        <begin position="359"/>
        <end position="377"/>
    </location>
</feature>
<organism evidence="8 9">
    <name type="scientific">Emericella nidulans (strain FGSC A4 / ATCC 38163 / CBS 112.46 / NRRL 194 / M139)</name>
    <name type="common">Aspergillus nidulans</name>
    <dbReference type="NCBI Taxonomy" id="227321"/>
    <lineage>
        <taxon>Eukaryota</taxon>
        <taxon>Fungi</taxon>
        <taxon>Dikarya</taxon>
        <taxon>Ascomycota</taxon>
        <taxon>Pezizomycotina</taxon>
        <taxon>Eurotiomycetes</taxon>
        <taxon>Eurotiomycetidae</taxon>
        <taxon>Eurotiales</taxon>
        <taxon>Aspergillaceae</taxon>
        <taxon>Aspergillus</taxon>
        <taxon>Aspergillus subgen. Nidulantes</taxon>
    </lineage>
</organism>
<dbReference type="Pfam" id="PF07690">
    <property type="entry name" value="MFS_1"/>
    <property type="match status" value="1"/>
</dbReference>
<evidence type="ECO:0000256" key="6">
    <source>
        <dbReference type="SAM" id="Phobius"/>
    </source>
</evidence>
<dbReference type="EMBL" id="BN001301">
    <property type="protein sequence ID" value="CBF71781.1"/>
    <property type="molecule type" value="Genomic_DNA"/>
</dbReference>
<accession>C8V370</accession>
<dbReference type="KEGG" id="ani:ANIA_10862"/>
<feature type="transmembrane region" description="Helical" evidence="6">
    <location>
        <begin position="278"/>
        <end position="297"/>
    </location>
</feature>
<dbReference type="PROSITE" id="PS50850">
    <property type="entry name" value="MFS"/>
    <property type="match status" value="1"/>
</dbReference>
<sequence length="518" mass="55473">MSQTATTLQELAHHDHSDHDHDDQANSPQAVAKPLSRAQAITAVIALSGVSFLNTTGSGILTVSLPAISTSLSLPANLLLWPAAVYALAAGCTLLTFGSLADVVGDKRVWLTGSILFAAFTLACGLAQTGTQLIVFRTLLGIAVAMCLPCSVSLMTRTFPSGRARNLGFATMGVGQPLGYSVGLILGGIFADSIGWRYGYYISAIISVLLCVLAFWSLPDEVPKGEPWMRGLKGIDWIGAVIIGVSLALLSFVLASVLSWTWLYPQITESYHNLGETYIITLFVVSVVLLPTFVLWVGWQERNGRPALIPNGLWKNTLFSATCIIVFFAWAVLNALQYFTSLYFQEIQHHSAFKSSLMFLPMVVAGAATNIFTGYTVDKIPVGVLVFASAVISTVSPLIMALVNPSWGYWRGPFVAMLLSPIQSDVLFTVSNLIISRAYPGHNQALAGAVFNSVSQVGNSVGLAVSAAIAASVTEHSQQDTLKGFQAAYWLMFTAMVVVCFVSYFGLRGGGYVGKKSE</sequence>
<feature type="transmembrane region" description="Helical" evidence="6">
    <location>
        <begin position="79"/>
        <end position="97"/>
    </location>
</feature>
<evidence type="ECO:0000256" key="3">
    <source>
        <dbReference type="ARBA" id="ARBA00022989"/>
    </source>
</evidence>
<dbReference type="InterPro" id="IPR011701">
    <property type="entry name" value="MFS"/>
</dbReference>
<dbReference type="InterPro" id="IPR020846">
    <property type="entry name" value="MFS_dom"/>
</dbReference>
<reference evidence="9" key="1">
    <citation type="journal article" date="2005" name="Nature">
        <title>Sequencing of Aspergillus nidulans and comparative analysis with A. fumigatus and A. oryzae.</title>
        <authorList>
            <person name="Galagan J.E."/>
            <person name="Calvo S.E."/>
            <person name="Cuomo C."/>
            <person name="Ma L.J."/>
            <person name="Wortman J.R."/>
            <person name="Batzoglou S."/>
            <person name="Lee S.I."/>
            <person name="Basturkmen M."/>
            <person name="Spevak C.C."/>
            <person name="Clutterbuck J."/>
            <person name="Kapitonov V."/>
            <person name="Jurka J."/>
            <person name="Scazzocchio C."/>
            <person name="Farman M."/>
            <person name="Butler J."/>
            <person name="Purcell S."/>
            <person name="Harris S."/>
            <person name="Braus G.H."/>
            <person name="Draht O."/>
            <person name="Busch S."/>
            <person name="D'Enfert C."/>
            <person name="Bouchier C."/>
            <person name="Goldman G.H."/>
            <person name="Bell-Pedersen D."/>
            <person name="Griffiths-Jones S."/>
            <person name="Doonan J.H."/>
            <person name="Yu J."/>
            <person name="Vienken K."/>
            <person name="Pain A."/>
            <person name="Freitag M."/>
            <person name="Selker E.U."/>
            <person name="Archer D.B."/>
            <person name="Penalva M.A."/>
            <person name="Oakley B.R."/>
            <person name="Momany M."/>
            <person name="Tanaka T."/>
            <person name="Kumagai T."/>
            <person name="Asai K."/>
            <person name="Machida M."/>
            <person name="Nierman W.C."/>
            <person name="Denning D.W."/>
            <person name="Caddick M."/>
            <person name="Hynes M."/>
            <person name="Paoletti M."/>
            <person name="Fischer R."/>
            <person name="Miller B."/>
            <person name="Dyer P."/>
            <person name="Sachs M.S."/>
            <person name="Osmani S.A."/>
            <person name="Birren B.W."/>
        </authorList>
    </citation>
    <scope>NUCLEOTIDE SEQUENCE [LARGE SCALE GENOMIC DNA]</scope>
    <source>
        <strain evidence="9">FGSC A4 / ATCC 38163 / CBS 112.46 / NRRL 194 / M139</strain>
    </source>
</reference>
<dbReference type="Proteomes" id="UP000000560">
    <property type="component" value="Chromosome I"/>
</dbReference>
<dbReference type="OrthoDB" id="2130629at2759"/>
<keyword evidence="4 6" id="KW-0472">Membrane</keyword>
<dbReference type="GO" id="GO:0022857">
    <property type="term" value="F:transmembrane transporter activity"/>
    <property type="evidence" value="ECO:0007669"/>
    <property type="project" value="InterPro"/>
</dbReference>
<dbReference type="AlphaFoldDB" id="C8V370"/>
<feature type="transmembrane region" description="Helical" evidence="6">
    <location>
        <begin position="318"/>
        <end position="339"/>
    </location>
</feature>
<feature type="transmembrane region" description="Helical" evidence="6">
    <location>
        <begin position="237"/>
        <end position="258"/>
    </location>
</feature>
<dbReference type="STRING" id="227321.C8V370"/>
<dbReference type="Gene3D" id="1.20.1720.10">
    <property type="entry name" value="Multidrug resistance protein D"/>
    <property type="match status" value="1"/>
</dbReference>
<keyword evidence="2 6" id="KW-0812">Transmembrane</keyword>
<evidence type="ECO:0000256" key="4">
    <source>
        <dbReference type="ARBA" id="ARBA00023136"/>
    </source>
</evidence>
<feature type="transmembrane region" description="Helical" evidence="6">
    <location>
        <begin position="198"/>
        <end position="216"/>
    </location>
</feature>
<dbReference type="Gene3D" id="1.20.1250.20">
    <property type="entry name" value="MFS general substrate transporter like domains"/>
    <property type="match status" value="1"/>
</dbReference>
<reference evidence="9" key="2">
    <citation type="journal article" date="2009" name="Fungal Genet. Biol.">
        <title>The 2008 update of the Aspergillus nidulans genome annotation: a community effort.</title>
        <authorList>
            <person name="Wortman J.R."/>
            <person name="Gilsenan J.M."/>
            <person name="Joardar V."/>
            <person name="Deegan J."/>
            <person name="Clutterbuck J."/>
            <person name="Andersen M.R."/>
            <person name="Archer D."/>
            <person name="Bencina M."/>
            <person name="Braus G."/>
            <person name="Coutinho P."/>
            <person name="von Dohren H."/>
            <person name="Doonan J."/>
            <person name="Driessen A.J."/>
            <person name="Durek P."/>
            <person name="Espeso E."/>
            <person name="Fekete E."/>
            <person name="Flipphi M."/>
            <person name="Estrada C.G."/>
            <person name="Geysens S."/>
            <person name="Goldman G."/>
            <person name="de Groot P.W."/>
            <person name="Hansen K."/>
            <person name="Harris S.D."/>
            <person name="Heinekamp T."/>
            <person name="Helmstaedt K."/>
            <person name="Henrissat B."/>
            <person name="Hofmann G."/>
            <person name="Homan T."/>
            <person name="Horio T."/>
            <person name="Horiuchi H."/>
            <person name="James S."/>
            <person name="Jones M."/>
            <person name="Karaffa L."/>
            <person name="Karanyi Z."/>
            <person name="Kato M."/>
            <person name="Keller N."/>
            <person name="Kelly D.E."/>
            <person name="Kiel J.A."/>
            <person name="Kim J.M."/>
            <person name="van der Klei I.J."/>
            <person name="Klis F.M."/>
            <person name="Kovalchuk A."/>
            <person name="Krasevec N."/>
            <person name="Kubicek C.P."/>
            <person name="Liu B."/>
            <person name="Maccabe A."/>
            <person name="Meyer V."/>
            <person name="Mirabito P."/>
            <person name="Miskei M."/>
            <person name="Mos M."/>
            <person name="Mullins J."/>
            <person name="Nelson D.R."/>
            <person name="Nielsen J."/>
            <person name="Oakley B.R."/>
            <person name="Osmani S.A."/>
            <person name="Pakula T."/>
            <person name="Paszewski A."/>
            <person name="Paulsen I."/>
            <person name="Pilsyk S."/>
            <person name="Pocsi I."/>
            <person name="Punt P.J."/>
            <person name="Ram A.F."/>
            <person name="Ren Q."/>
            <person name="Robellet X."/>
            <person name="Robson G."/>
            <person name="Seiboth B."/>
            <person name="van Solingen P."/>
            <person name="Specht T."/>
            <person name="Sun J."/>
            <person name="Taheri-Talesh N."/>
            <person name="Takeshita N."/>
            <person name="Ussery D."/>
            <person name="vanKuyk P.A."/>
            <person name="Visser H."/>
            <person name="van de Vondervoort P.J."/>
            <person name="de Vries R.P."/>
            <person name="Walton J."/>
            <person name="Xiang X."/>
            <person name="Xiong Y."/>
            <person name="Zeng A.P."/>
            <person name="Brandt B.W."/>
            <person name="Cornell M.J."/>
            <person name="van den Hondel C.A."/>
            <person name="Visser J."/>
            <person name="Oliver S.G."/>
            <person name="Turner G."/>
        </authorList>
    </citation>
    <scope>GENOME REANNOTATION</scope>
    <source>
        <strain evidence="9">FGSC A4 / ATCC 38163 / CBS 112.46 / NRRL 194 / M139</strain>
    </source>
</reference>
<evidence type="ECO:0000313" key="8">
    <source>
        <dbReference type="EMBL" id="CBF71781.1"/>
    </source>
</evidence>
<dbReference type="InterPro" id="IPR036259">
    <property type="entry name" value="MFS_trans_sf"/>
</dbReference>
<feature type="transmembrane region" description="Helical" evidence="6">
    <location>
        <begin position="134"/>
        <end position="155"/>
    </location>
</feature>
<name>C8V370_EMENI</name>
<feature type="domain" description="Major facilitator superfamily (MFS) profile" evidence="7">
    <location>
        <begin position="43"/>
        <end position="512"/>
    </location>
</feature>
<dbReference type="HOGENOM" id="CLU_000960_27_5_1"/>
<dbReference type="PANTHER" id="PTHR42718">
    <property type="entry name" value="MAJOR FACILITATOR SUPERFAMILY MULTIDRUG TRANSPORTER MFSC"/>
    <property type="match status" value="1"/>
</dbReference>
<dbReference type="GO" id="GO:0016020">
    <property type="term" value="C:membrane"/>
    <property type="evidence" value="ECO:0000318"/>
    <property type="project" value="GO_Central"/>
</dbReference>
<feature type="transmembrane region" description="Helical" evidence="6">
    <location>
        <begin position="109"/>
        <end position="128"/>
    </location>
</feature>
<dbReference type="VEuPathDB" id="FungiDB:AN10862"/>
<feature type="compositionally biased region" description="Basic and acidic residues" evidence="5">
    <location>
        <begin position="11"/>
        <end position="24"/>
    </location>
</feature>
<evidence type="ECO:0000256" key="2">
    <source>
        <dbReference type="ARBA" id="ARBA00022692"/>
    </source>
</evidence>
<dbReference type="InParanoid" id="C8V370"/>
<dbReference type="eggNOG" id="KOG0254">
    <property type="taxonomic scope" value="Eukaryota"/>
</dbReference>
<feature type="transmembrane region" description="Helical" evidence="6">
    <location>
        <begin position="43"/>
        <end position="67"/>
    </location>
</feature>
<evidence type="ECO:0000313" key="9">
    <source>
        <dbReference type="Proteomes" id="UP000000560"/>
    </source>
</evidence>
<evidence type="ECO:0000259" key="7">
    <source>
        <dbReference type="PROSITE" id="PS50850"/>
    </source>
</evidence>
<dbReference type="SUPFAM" id="SSF103473">
    <property type="entry name" value="MFS general substrate transporter"/>
    <property type="match status" value="1"/>
</dbReference>
<evidence type="ECO:0000256" key="5">
    <source>
        <dbReference type="SAM" id="MobiDB-lite"/>
    </source>
</evidence>
<feature type="transmembrane region" description="Helical" evidence="6">
    <location>
        <begin position="384"/>
        <end position="403"/>
    </location>
</feature>
<evidence type="ECO:0000256" key="1">
    <source>
        <dbReference type="ARBA" id="ARBA00004141"/>
    </source>
</evidence>
<gene>
    <name evidence="8" type="ORF">ANIA_10862</name>
</gene>